<dbReference type="GO" id="GO:0000976">
    <property type="term" value="F:transcription cis-regulatory region binding"/>
    <property type="evidence" value="ECO:0007669"/>
    <property type="project" value="TreeGrafter"/>
</dbReference>
<dbReference type="RefSeq" id="WP_165759818.1">
    <property type="nucleotide sequence ID" value="NZ_FWFO01000002.1"/>
</dbReference>
<dbReference type="Gene3D" id="1.10.10.60">
    <property type="entry name" value="Homeodomain-like"/>
    <property type="match status" value="1"/>
</dbReference>
<dbReference type="SUPFAM" id="SSF46689">
    <property type="entry name" value="Homeodomain-like"/>
    <property type="match status" value="1"/>
</dbReference>
<dbReference type="Pfam" id="PF12833">
    <property type="entry name" value="HTH_18"/>
    <property type="match status" value="1"/>
</dbReference>
<dbReference type="EMBL" id="FWFO01000002">
    <property type="protein sequence ID" value="SLN53046.1"/>
    <property type="molecule type" value="Genomic_DNA"/>
</dbReference>
<dbReference type="InterPro" id="IPR032687">
    <property type="entry name" value="AraC-type_N"/>
</dbReference>
<reference evidence="5 6" key="1">
    <citation type="submission" date="2017-03" db="EMBL/GenBank/DDBJ databases">
        <authorList>
            <person name="Afonso C.L."/>
            <person name="Miller P.J."/>
            <person name="Scott M.A."/>
            <person name="Spackman E."/>
            <person name="Goraichik I."/>
            <person name="Dimitrov K.M."/>
            <person name="Suarez D.L."/>
            <person name="Swayne D.E."/>
        </authorList>
    </citation>
    <scope>NUCLEOTIDE SEQUENCE [LARGE SCALE GENOMIC DNA]</scope>
    <source>
        <strain evidence="5 6">CECT 7639</strain>
    </source>
</reference>
<feature type="domain" description="HTH araC/xylS-type" evidence="4">
    <location>
        <begin position="238"/>
        <end position="336"/>
    </location>
</feature>
<dbReference type="GO" id="GO:0005829">
    <property type="term" value="C:cytosol"/>
    <property type="evidence" value="ECO:0007669"/>
    <property type="project" value="TreeGrafter"/>
</dbReference>
<name>A0A1Y5T0F9_9RHOB</name>
<evidence type="ECO:0000259" key="4">
    <source>
        <dbReference type="PROSITE" id="PS01124"/>
    </source>
</evidence>
<evidence type="ECO:0000313" key="5">
    <source>
        <dbReference type="EMBL" id="SLN53046.1"/>
    </source>
</evidence>
<dbReference type="InterPro" id="IPR009057">
    <property type="entry name" value="Homeodomain-like_sf"/>
</dbReference>
<dbReference type="Proteomes" id="UP000193077">
    <property type="component" value="Unassembled WGS sequence"/>
</dbReference>
<dbReference type="PROSITE" id="PS01124">
    <property type="entry name" value="HTH_ARAC_FAMILY_2"/>
    <property type="match status" value="1"/>
</dbReference>
<dbReference type="InterPro" id="IPR020449">
    <property type="entry name" value="Tscrpt_reg_AraC-type_HTH"/>
</dbReference>
<dbReference type="GO" id="GO:0003700">
    <property type="term" value="F:DNA-binding transcription factor activity"/>
    <property type="evidence" value="ECO:0007669"/>
    <property type="project" value="InterPro"/>
</dbReference>
<organism evidence="5 6">
    <name type="scientific">Falsiruegeria litorea R37</name>
    <dbReference type="NCBI Taxonomy" id="1200284"/>
    <lineage>
        <taxon>Bacteria</taxon>
        <taxon>Pseudomonadati</taxon>
        <taxon>Pseudomonadota</taxon>
        <taxon>Alphaproteobacteria</taxon>
        <taxon>Rhodobacterales</taxon>
        <taxon>Roseobacteraceae</taxon>
        <taxon>Falsiruegeria</taxon>
    </lineage>
</organism>
<dbReference type="AlphaFoldDB" id="A0A1Y5T0F9"/>
<dbReference type="PANTHER" id="PTHR47894:SF1">
    <property type="entry name" value="HTH-TYPE TRANSCRIPTIONAL REGULATOR VQSM"/>
    <property type="match status" value="1"/>
</dbReference>
<evidence type="ECO:0000256" key="2">
    <source>
        <dbReference type="ARBA" id="ARBA00023125"/>
    </source>
</evidence>
<keyword evidence="1" id="KW-0805">Transcription regulation</keyword>
<evidence type="ECO:0000256" key="1">
    <source>
        <dbReference type="ARBA" id="ARBA00023015"/>
    </source>
</evidence>
<proteinExistence type="predicted"/>
<protein>
    <submittedName>
        <fullName evidence="5">HTH-type transcriptional regulator VirS</fullName>
    </submittedName>
</protein>
<evidence type="ECO:0000256" key="3">
    <source>
        <dbReference type="ARBA" id="ARBA00023163"/>
    </source>
</evidence>
<keyword evidence="3" id="KW-0804">Transcription</keyword>
<accession>A0A1Y5T0F9</accession>
<dbReference type="PRINTS" id="PR00032">
    <property type="entry name" value="HTHARAC"/>
</dbReference>
<sequence length="336" mass="38108">MVQPTPMHGAVFVQTLARDLLAQGFSERQVFNGTGIAPEMLDQEKPFLPFDQIAGFFEHASELTGDDVLGFVRGAKREMRRTGLICYVGMSSPTVKDFIRNVTRYRRVFSDAVEIDIDRLDSDGVLRWYFAVPTHVKRRHYVEFGASGLLFAMRQATNRDFCPELVTFHHARKSNVDVFERFFGCPVKFGENANEYHFKQTDLDLPLMTADNELYKVLVDLCDRVLKDKSRNLPPIVVEVERAIADRLSSGEVGQETVARTLGMSARTLSRRLAEQNTTFFKTLEDLRTALAINYLKDSDLSLAEISFLLGYSGLSSFNDAFKRWTGNTPGQYRTA</sequence>
<keyword evidence="6" id="KW-1185">Reference proteome</keyword>
<dbReference type="PANTHER" id="PTHR47894">
    <property type="entry name" value="HTH-TYPE TRANSCRIPTIONAL REGULATOR GADX"/>
    <property type="match status" value="1"/>
</dbReference>
<gene>
    <name evidence="5" type="primary">virS_4</name>
    <name evidence="5" type="ORF">TRL7639_02772</name>
</gene>
<dbReference type="InterPro" id="IPR018060">
    <property type="entry name" value="HTH_AraC"/>
</dbReference>
<keyword evidence="2" id="KW-0238">DNA-binding</keyword>
<dbReference type="Pfam" id="PF12625">
    <property type="entry name" value="Arabinose_bd"/>
    <property type="match status" value="1"/>
</dbReference>
<evidence type="ECO:0000313" key="6">
    <source>
        <dbReference type="Proteomes" id="UP000193077"/>
    </source>
</evidence>
<dbReference type="SMART" id="SM00342">
    <property type="entry name" value="HTH_ARAC"/>
    <property type="match status" value="1"/>
</dbReference>